<feature type="domain" description="UBC core" evidence="3">
    <location>
        <begin position="171"/>
        <end position="314"/>
    </location>
</feature>
<comment type="caution">
    <text evidence="4">The sequence shown here is derived from an EMBL/GenBank/DDBJ whole genome shotgun (WGS) entry which is preliminary data.</text>
</comment>
<protein>
    <submittedName>
        <fullName evidence="4">Ubiquitin-conjugating enzyme</fullName>
    </submittedName>
</protein>
<dbReference type="Gene3D" id="3.10.110.10">
    <property type="entry name" value="Ubiquitin Conjugating Enzyme"/>
    <property type="match status" value="1"/>
</dbReference>
<dbReference type="PANTHER" id="PTHR24067">
    <property type="entry name" value="UBIQUITIN-CONJUGATING ENZYME E2"/>
    <property type="match status" value="1"/>
</dbReference>
<evidence type="ECO:0000256" key="1">
    <source>
        <dbReference type="SAM" id="MobiDB-lite"/>
    </source>
</evidence>
<evidence type="ECO:0000259" key="3">
    <source>
        <dbReference type="PROSITE" id="PS50127"/>
    </source>
</evidence>
<dbReference type="InterPro" id="IPR050113">
    <property type="entry name" value="Ub_conjugating_enzyme"/>
</dbReference>
<dbReference type="PROSITE" id="PS50127">
    <property type="entry name" value="UBC_2"/>
    <property type="match status" value="1"/>
</dbReference>
<reference evidence="4 5" key="1">
    <citation type="journal article" date="2014" name="Mol. Plant">
        <title>Chromosome Scale Genome Assembly and Transcriptome Profiling of Nannochloropsis gaditana in Nitrogen Depletion.</title>
        <authorList>
            <person name="Corteggiani Carpinelli E."/>
            <person name="Telatin A."/>
            <person name="Vitulo N."/>
            <person name="Forcato C."/>
            <person name="D'Angelo M."/>
            <person name="Schiavon R."/>
            <person name="Vezzi A."/>
            <person name="Giacometti G.M."/>
            <person name="Morosinotto T."/>
            <person name="Valle G."/>
        </authorList>
    </citation>
    <scope>NUCLEOTIDE SEQUENCE [LARGE SCALE GENOMIC DNA]</scope>
    <source>
        <strain evidence="4 5">B-31</strain>
    </source>
</reference>
<keyword evidence="5" id="KW-1185">Reference proteome</keyword>
<dbReference type="Pfam" id="PF00179">
    <property type="entry name" value="UQ_con"/>
    <property type="match status" value="1"/>
</dbReference>
<evidence type="ECO:0000313" key="4">
    <source>
        <dbReference type="EMBL" id="EWM26784.1"/>
    </source>
</evidence>
<dbReference type="SUPFAM" id="SSF54495">
    <property type="entry name" value="UBC-like"/>
    <property type="match status" value="1"/>
</dbReference>
<dbReference type="SMART" id="SM00212">
    <property type="entry name" value="UBCc"/>
    <property type="match status" value="1"/>
</dbReference>
<dbReference type="InterPro" id="IPR000608">
    <property type="entry name" value="UBC"/>
</dbReference>
<evidence type="ECO:0000256" key="2">
    <source>
        <dbReference type="SAM" id="SignalP"/>
    </source>
</evidence>
<dbReference type="CDD" id="cd23808">
    <property type="entry name" value="UBCc_UBE2W"/>
    <property type="match status" value="1"/>
</dbReference>
<feature type="chain" id="PRO_5004901527" evidence="2">
    <location>
        <begin position="38"/>
        <end position="314"/>
    </location>
</feature>
<dbReference type="InterPro" id="IPR016135">
    <property type="entry name" value="UBQ-conjugating_enzyme/RWD"/>
</dbReference>
<proteinExistence type="predicted"/>
<dbReference type="OrthoDB" id="1158011at2759"/>
<dbReference type="EMBL" id="AZIL01000606">
    <property type="protein sequence ID" value="EWM26784.1"/>
    <property type="molecule type" value="Genomic_DNA"/>
</dbReference>
<feature type="region of interest" description="Disordered" evidence="1">
    <location>
        <begin position="290"/>
        <end position="314"/>
    </location>
</feature>
<accession>W7U274</accession>
<organism evidence="4 5">
    <name type="scientific">Nannochloropsis gaditana</name>
    <dbReference type="NCBI Taxonomy" id="72520"/>
    <lineage>
        <taxon>Eukaryota</taxon>
        <taxon>Sar</taxon>
        <taxon>Stramenopiles</taxon>
        <taxon>Ochrophyta</taxon>
        <taxon>Eustigmatophyceae</taxon>
        <taxon>Eustigmatales</taxon>
        <taxon>Monodopsidaceae</taxon>
        <taxon>Nannochloropsis</taxon>
    </lineage>
</organism>
<sequence>MSRRASRVKRAGMRDGIPSLSNLVLLWLFLFTAFTRSESHSISSNRCILKSNKAIRARSVLLRRKEETFRVLHPQLPLITLLAQKRGGALQSSSLLGRIMRAWRGSAKRGGSIHGRIKRFLGLLWNAAGSSAGHDVKRSTIRSGSLGGVGGGRLGGNRMQKHLGKEFRRGNANFRVQKELREWLANPTENLQVAVGDNIRVWVVTLTGAKGTIFAGEKYKLKFTFPMDYPSKPPSVYFLQPPPRHEHVYTNGDICLNLLGRDWRPNMTASMLALSILSMLSSAREKKIPQDNHVHADNPPGKEQANWLYHDDRC</sequence>
<dbReference type="Proteomes" id="UP000019335">
    <property type="component" value="Chromosome 8"/>
</dbReference>
<dbReference type="AlphaFoldDB" id="W7U274"/>
<gene>
    <name evidence="4" type="primary">UBC</name>
    <name evidence="4" type="ORF">Naga_100018g37</name>
</gene>
<keyword evidence="2" id="KW-0732">Signal</keyword>
<name>W7U274_9STRA</name>
<evidence type="ECO:0000313" key="5">
    <source>
        <dbReference type="Proteomes" id="UP000019335"/>
    </source>
</evidence>
<feature type="signal peptide" evidence="2">
    <location>
        <begin position="1"/>
        <end position="37"/>
    </location>
</feature>